<feature type="compositionally biased region" description="Acidic residues" evidence="1">
    <location>
        <begin position="19"/>
        <end position="33"/>
    </location>
</feature>
<dbReference type="AlphaFoldDB" id="M3ITZ8"/>
<dbReference type="STRING" id="1245528.M3ITZ8"/>
<reference evidence="3 4" key="1">
    <citation type="submission" date="2013-02" db="EMBL/GenBank/DDBJ databases">
        <title>Genome sequence of Candida maltosa Xu316, a potential industrial strain for xylitol and ethanol production.</title>
        <authorList>
            <person name="Yu J."/>
            <person name="Wang Q."/>
            <person name="Geng X."/>
            <person name="Bao W."/>
            <person name="He P."/>
            <person name="Cai J."/>
        </authorList>
    </citation>
    <scope>NUCLEOTIDE SEQUENCE [LARGE SCALE GENOMIC DNA]</scope>
    <source>
        <strain evidence="4">Xu316</strain>
    </source>
</reference>
<dbReference type="eggNOG" id="KOG1198">
    <property type="taxonomic scope" value="Eukaryota"/>
</dbReference>
<dbReference type="InterPro" id="IPR052585">
    <property type="entry name" value="Lipid_raft_assoc_Zn_ADH"/>
</dbReference>
<feature type="domain" description="Alcohol dehydrogenase-like N-terminal" evidence="2">
    <location>
        <begin position="160"/>
        <end position="218"/>
    </location>
</feature>
<dbReference type="InterPro" id="IPR013154">
    <property type="entry name" value="ADH-like_N"/>
</dbReference>
<proteinExistence type="predicted"/>
<dbReference type="OMA" id="KRITCIP"/>
<accession>M3ITZ8</accession>
<evidence type="ECO:0000256" key="1">
    <source>
        <dbReference type="SAM" id="MobiDB-lite"/>
    </source>
</evidence>
<dbReference type="SUPFAM" id="SSF50129">
    <property type="entry name" value="GroES-like"/>
    <property type="match status" value="1"/>
</dbReference>
<sequence>MSQTEDIPVVEEQVKEVDHPEDEVQPEQVEQEEIPTKDESHDQETPKPKPKPKKKSVGFAPPPEEDLKEHHQVIKEKEAERAKSHPFHKIPPELAYLEKRDHKLDPKPLGKPAPAAVTSKPYSMPPLKTLKYIDIKALGVVNKATELQFHYSGIELPPAAGSMVVDVKYGGLNNLDIAKLNQYVLNLSDVKVGIGYEFSGIVSQVGAGVSFVPGDIVYGLISPDARRGALSTNQIIYPNRDVVIKVDKETLNKLNDVNIKICFDDNKSFQVEDDDGAAEEEEEQVGQQSTDLDSLWKLAAFPTVVNRAEQLIRHLKPKNGRANVLINGGDTNVGLTITQLLFAEYNLENLNLILIIRESSQKFMDQFVTHIQEKFKDPATTKRITCIPFDLVNDDLYFPGEKIPINYKKPDFFAAEVINALLYEPVDQTNINDYKLDILIDLIGCKKFFQYTKTKLNEISTIRFPFQENIQNSSLEKLFNGKRLILLLNVNGVNEDWI</sequence>
<feature type="compositionally biased region" description="Basic and acidic residues" evidence="1">
    <location>
        <begin position="34"/>
        <end position="47"/>
    </location>
</feature>
<protein>
    <recommendedName>
        <fullName evidence="2">Alcohol dehydrogenase-like N-terminal domain-containing protein</fullName>
    </recommendedName>
</protein>
<evidence type="ECO:0000313" key="4">
    <source>
        <dbReference type="Proteomes" id="UP000011777"/>
    </source>
</evidence>
<dbReference type="EMBL" id="AOGT01000379">
    <property type="protein sequence ID" value="EMG50066.1"/>
    <property type="molecule type" value="Genomic_DNA"/>
</dbReference>
<keyword evidence="4" id="KW-1185">Reference proteome</keyword>
<evidence type="ECO:0000313" key="3">
    <source>
        <dbReference type="EMBL" id="EMG50066.1"/>
    </source>
</evidence>
<dbReference type="Pfam" id="PF08240">
    <property type="entry name" value="ADH_N"/>
    <property type="match status" value="1"/>
</dbReference>
<evidence type="ECO:0000259" key="2">
    <source>
        <dbReference type="Pfam" id="PF08240"/>
    </source>
</evidence>
<dbReference type="HOGENOM" id="CLU_020748_0_0_1"/>
<dbReference type="PANTHER" id="PTHR43482">
    <property type="entry name" value="PROTEIN AST1-RELATED"/>
    <property type="match status" value="1"/>
</dbReference>
<dbReference type="Proteomes" id="UP000011777">
    <property type="component" value="Unassembled WGS sequence"/>
</dbReference>
<dbReference type="Gene3D" id="3.90.180.10">
    <property type="entry name" value="Medium-chain alcohol dehydrogenases, catalytic domain"/>
    <property type="match status" value="1"/>
</dbReference>
<gene>
    <name evidence="3" type="ORF">G210_4927</name>
</gene>
<dbReference type="OrthoDB" id="201656at2759"/>
<comment type="caution">
    <text evidence="3">The sequence shown here is derived from an EMBL/GenBank/DDBJ whole genome shotgun (WGS) entry which is preliminary data.</text>
</comment>
<organism evidence="3 4">
    <name type="scientific">Candida maltosa (strain Xu316)</name>
    <name type="common">Yeast</name>
    <dbReference type="NCBI Taxonomy" id="1245528"/>
    <lineage>
        <taxon>Eukaryota</taxon>
        <taxon>Fungi</taxon>
        <taxon>Dikarya</taxon>
        <taxon>Ascomycota</taxon>
        <taxon>Saccharomycotina</taxon>
        <taxon>Pichiomycetes</taxon>
        <taxon>Debaryomycetaceae</taxon>
        <taxon>Candida/Lodderomyces clade</taxon>
        <taxon>Candida</taxon>
    </lineage>
</organism>
<feature type="region of interest" description="Disordered" evidence="1">
    <location>
        <begin position="1"/>
        <end position="71"/>
    </location>
</feature>
<name>M3ITZ8_CANMX</name>
<dbReference type="PANTHER" id="PTHR43482:SF1">
    <property type="entry name" value="PROTEIN AST1-RELATED"/>
    <property type="match status" value="1"/>
</dbReference>
<dbReference type="InterPro" id="IPR011032">
    <property type="entry name" value="GroES-like_sf"/>
</dbReference>